<evidence type="ECO:0000259" key="2">
    <source>
        <dbReference type="PROSITE" id="PS50968"/>
    </source>
</evidence>
<dbReference type="PANTHER" id="PTHR45266:SF3">
    <property type="entry name" value="OXALOACETATE DECARBOXYLASE ALPHA CHAIN"/>
    <property type="match status" value="1"/>
</dbReference>
<dbReference type="RefSeq" id="WP_225697326.1">
    <property type="nucleotide sequence ID" value="NZ_JAIXNE010000001.1"/>
</dbReference>
<dbReference type="InterPro" id="IPR011053">
    <property type="entry name" value="Single_hybrid_motif"/>
</dbReference>
<dbReference type="InterPro" id="IPR001882">
    <property type="entry name" value="Biotin_BS"/>
</dbReference>
<gene>
    <name evidence="3" type="ORF">LDX50_05080</name>
</gene>
<keyword evidence="4" id="KW-1185">Reference proteome</keyword>
<accession>A0A9X1HL27</accession>
<dbReference type="InterPro" id="IPR000089">
    <property type="entry name" value="Biotin_lipoyl"/>
</dbReference>
<evidence type="ECO:0000313" key="3">
    <source>
        <dbReference type="EMBL" id="MCA6074229.1"/>
    </source>
</evidence>
<dbReference type="Pfam" id="PF00364">
    <property type="entry name" value="Biotin_lipoyl"/>
    <property type="match status" value="1"/>
</dbReference>
<keyword evidence="1" id="KW-0092">Biotin</keyword>
<dbReference type="InterPro" id="IPR050709">
    <property type="entry name" value="Biotin_Carboxyl_Carrier/Decarb"/>
</dbReference>
<dbReference type="Gene3D" id="2.40.50.100">
    <property type="match status" value="1"/>
</dbReference>
<protein>
    <submittedName>
        <fullName evidence="3">Acetyl-CoA carboxylase biotin carboxyl carrier protein subunit</fullName>
    </submittedName>
</protein>
<dbReference type="AlphaFoldDB" id="A0A9X1HL27"/>
<dbReference type="PROSITE" id="PS50968">
    <property type="entry name" value="BIOTINYL_LIPOYL"/>
    <property type="match status" value="1"/>
</dbReference>
<proteinExistence type="predicted"/>
<comment type="caution">
    <text evidence="3">The sequence shown here is derived from an EMBL/GenBank/DDBJ whole genome shotgun (WGS) entry which is preliminary data.</text>
</comment>
<reference evidence="3" key="1">
    <citation type="submission" date="2021-09" db="EMBL/GenBank/DDBJ databases">
        <title>Fulvivirga sp. isolated from coastal sediment.</title>
        <authorList>
            <person name="Yu H."/>
        </authorList>
    </citation>
    <scope>NUCLEOTIDE SEQUENCE</scope>
    <source>
        <strain evidence="3">1062</strain>
    </source>
</reference>
<name>A0A9X1HL27_9BACT</name>
<dbReference type="PANTHER" id="PTHR45266">
    <property type="entry name" value="OXALOACETATE DECARBOXYLASE ALPHA CHAIN"/>
    <property type="match status" value="1"/>
</dbReference>
<evidence type="ECO:0000256" key="1">
    <source>
        <dbReference type="ARBA" id="ARBA00023267"/>
    </source>
</evidence>
<dbReference type="Proteomes" id="UP001139409">
    <property type="component" value="Unassembled WGS sequence"/>
</dbReference>
<sequence>MYRISAGEKSFEISFSQGNLLIDGNPFDGDFSEISDRQFHLIKNHKSYRIEVMSFDKAGKTFVFRINNQIITTSLKDKMDLLLERLGMDHLTEEAVNDIFAPMPGLILDVQVKVGDEVQKGTPILILEAMKMENVIKAAGDGIVKEVLVEKGNSVEKNQVLVRF</sequence>
<dbReference type="SUPFAM" id="SSF51230">
    <property type="entry name" value="Single hybrid motif"/>
    <property type="match status" value="1"/>
</dbReference>
<evidence type="ECO:0000313" key="4">
    <source>
        <dbReference type="Proteomes" id="UP001139409"/>
    </source>
</evidence>
<dbReference type="FunFam" id="2.40.50.100:FF:000003">
    <property type="entry name" value="Acetyl-CoA carboxylase biotin carboxyl carrier protein"/>
    <property type="match status" value="1"/>
</dbReference>
<feature type="domain" description="Lipoyl-binding" evidence="2">
    <location>
        <begin position="90"/>
        <end position="164"/>
    </location>
</feature>
<organism evidence="3 4">
    <name type="scientific">Fulvivirga sedimenti</name>
    <dbReference type="NCBI Taxonomy" id="2879465"/>
    <lineage>
        <taxon>Bacteria</taxon>
        <taxon>Pseudomonadati</taxon>
        <taxon>Bacteroidota</taxon>
        <taxon>Cytophagia</taxon>
        <taxon>Cytophagales</taxon>
        <taxon>Fulvivirgaceae</taxon>
        <taxon>Fulvivirga</taxon>
    </lineage>
</organism>
<dbReference type="EMBL" id="JAIXNE010000001">
    <property type="protein sequence ID" value="MCA6074229.1"/>
    <property type="molecule type" value="Genomic_DNA"/>
</dbReference>
<dbReference type="PROSITE" id="PS00188">
    <property type="entry name" value="BIOTIN"/>
    <property type="match status" value="1"/>
</dbReference>
<dbReference type="CDD" id="cd06850">
    <property type="entry name" value="biotinyl_domain"/>
    <property type="match status" value="1"/>
</dbReference>